<evidence type="ECO:0000256" key="5">
    <source>
        <dbReference type="SAM" id="MobiDB-lite"/>
    </source>
</evidence>
<name>A0A1S2KVV5_9BACI</name>
<evidence type="ECO:0000313" key="7">
    <source>
        <dbReference type="EMBL" id="OIJ03793.1"/>
    </source>
</evidence>
<keyword evidence="3 4" id="KW-0472">Membrane</keyword>
<proteinExistence type="inferred from homology"/>
<dbReference type="PANTHER" id="PTHR22550:SF5">
    <property type="entry name" value="LEUCINE ZIPPER PROTEIN 4"/>
    <property type="match status" value="1"/>
</dbReference>
<evidence type="ECO:0000313" key="8">
    <source>
        <dbReference type="EMBL" id="QOY36419.1"/>
    </source>
</evidence>
<feature type="transmembrane region" description="Helical" evidence="6">
    <location>
        <begin position="314"/>
        <end position="336"/>
    </location>
</feature>
<reference evidence="8 9" key="2">
    <citation type="journal article" date="2017" name="Genome Announc.">
        <title>Draft Genome Sequences of Four Alkaliphilic Bacteria Belonging to the Anaerobacillus Genus.</title>
        <authorList>
            <person name="Bassil N.M."/>
            <person name="Lloyd J.R."/>
        </authorList>
    </citation>
    <scope>NUCLEOTIDE SEQUENCE [LARGE SCALE GENOMIC DNA]</scope>
    <source>
        <strain evidence="8 9">NB2006</strain>
    </source>
</reference>
<dbReference type="Pfam" id="PF03323">
    <property type="entry name" value="GerA"/>
    <property type="match status" value="1"/>
</dbReference>
<feature type="transmembrane region" description="Helical" evidence="6">
    <location>
        <begin position="381"/>
        <end position="400"/>
    </location>
</feature>
<dbReference type="PANTHER" id="PTHR22550">
    <property type="entry name" value="SPORE GERMINATION PROTEIN"/>
    <property type="match status" value="1"/>
</dbReference>
<accession>A0A1S2KVV5</accession>
<dbReference type="KEGG" id="aia:AWH56_001615"/>
<dbReference type="OrthoDB" id="9772630at2"/>
<evidence type="ECO:0000256" key="2">
    <source>
        <dbReference type="ARBA" id="ARBA00005278"/>
    </source>
</evidence>
<keyword evidence="6" id="KW-0812">Transmembrane</keyword>
<dbReference type="AlphaFoldDB" id="A0A1S2KVV5"/>
<dbReference type="Proteomes" id="UP000180175">
    <property type="component" value="Chromosome"/>
</dbReference>
<feature type="region of interest" description="Disordered" evidence="5">
    <location>
        <begin position="504"/>
        <end position="529"/>
    </location>
</feature>
<evidence type="ECO:0000256" key="3">
    <source>
        <dbReference type="ARBA" id="ARBA00023136"/>
    </source>
</evidence>
<organism evidence="7 9">
    <name type="scientific">Anaerobacillus isosaccharinicus</name>
    <dbReference type="NCBI Taxonomy" id="1532552"/>
    <lineage>
        <taxon>Bacteria</taxon>
        <taxon>Bacillati</taxon>
        <taxon>Bacillota</taxon>
        <taxon>Bacilli</taxon>
        <taxon>Bacillales</taxon>
        <taxon>Bacillaceae</taxon>
        <taxon>Anaerobacillus</taxon>
    </lineage>
</organism>
<keyword evidence="6" id="KW-1133">Transmembrane helix</keyword>
<evidence type="ECO:0000256" key="4">
    <source>
        <dbReference type="PIRNR" id="PIRNR005690"/>
    </source>
</evidence>
<dbReference type="EMBL" id="CP063356">
    <property type="protein sequence ID" value="QOY36419.1"/>
    <property type="molecule type" value="Genomic_DNA"/>
</dbReference>
<reference evidence="7 9" key="1">
    <citation type="submission" date="2016-10" db="EMBL/GenBank/DDBJ databases">
        <title>Draft genome sequences of four alkaliphilic bacteria belonging to the Anaerobacillus genus.</title>
        <authorList>
            <person name="Bassil N.M."/>
            <person name="Lloyd J.R."/>
        </authorList>
    </citation>
    <scope>NUCLEOTIDE SEQUENCE [LARGE SCALE GENOMIC DNA]</scope>
    <source>
        <strain evidence="7 9">NB2006</strain>
    </source>
</reference>
<feature type="compositionally biased region" description="Polar residues" evidence="5">
    <location>
        <begin position="504"/>
        <end position="518"/>
    </location>
</feature>
<evidence type="ECO:0000256" key="1">
    <source>
        <dbReference type="ARBA" id="ARBA00004141"/>
    </source>
</evidence>
<evidence type="ECO:0000256" key="6">
    <source>
        <dbReference type="SAM" id="Phobius"/>
    </source>
</evidence>
<evidence type="ECO:0000313" key="9">
    <source>
        <dbReference type="Proteomes" id="UP000180175"/>
    </source>
</evidence>
<dbReference type="EMBL" id="LQXD01000206">
    <property type="protein sequence ID" value="OIJ03793.1"/>
    <property type="molecule type" value="Genomic_DNA"/>
</dbReference>
<dbReference type="InterPro" id="IPR004995">
    <property type="entry name" value="Spore_Ger"/>
</dbReference>
<gene>
    <name evidence="8" type="ORF">AWH56_001615</name>
    <name evidence="7" type="ORF">AWH56_24020</name>
</gene>
<protein>
    <submittedName>
        <fullName evidence="7">Spore germination protein</fullName>
    </submittedName>
</protein>
<dbReference type="RefSeq" id="WP_071319452.1">
    <property type="nucleotide sequence ID" value="NZ_CP063356.2"/>
</dbReference>
<dbReference type="PIRSF" id="PIRSF005690">
    <property type="entry name" value="GerBA"/>
    <property type="match status" value="1"/>
</dbReference>
<dbReference type="InterPro" id="IPR050768">
    <property type="entry name" value="UPF0353/GerABKA_families"/>
</dbReference>
<feature type="transmembrane region" description="Helical" evidence="6">
    <location>
        <begin position="406"/>
        <end position="428"/>
    </location>
</feature>
<reference evidence="8 9" key="3">
    <citation type="journal article" date="2019" name="Int. J. Syst. Evol. Microbiol.">
        <title>Anaerobacillus isosaccharinicus sp. nov., an alkaliphilic bacterium which degrades isosaccharinic acid.</title>
        <authorList>
            <person name="Bassil N.M."/>
            <person name="Lloyd J.R."/>
        </authorList>
    </citation>
    <scope>NUCLEOTIDE SEQUENCE [LARGE SCALE GENOMIC DNA]</scope>
    <source>
        <strain evidence="8 9">NB2006</strain>
    </source>
</reference>
<reference evidence="8" key="4">
    <citation type="submission" date="2020-10" db="EMBL/GenBank/DDBJ databases">
        <authorList>
            <person name="Bassil N.M."/>
            <person name="Lloyd J.R."/>
        </authorList>
    </citation>
    <scope>NUCLEOTIDE SEQUENCE</scope>
    <source>
        <strain evidence="8">NB2006</strain>
    </source>
</reference>
<dbReference type="GO" id="GO:0009847">
    <property type="term" value="P:spore germination"/>
    <property type="evidence" value="ECO:0007669"/>
    <property type="project" value="UniProtKB-UniRule"/>
</dbReference>
<dbReference type="GO" id="GO:0005886">
    <property type="term" value="C:plasma membrane"/>
    <property type="evidence" value="ECO:0007669"/>
    <property type="project" value="UniProtKB-SubCell"/>
</dbReference>
<sequence>MLIRWFKKIFSKQNSPLENTLPSEQNNNRRFDGDLHKVKHQMKKTFGNTADLLIENIQIGQRDGLLFYLTTMTDWQVVTNKVLYPLTEAVDQKKEIVTDTDWKNYGRKIFSGSQHTFIELDQQIVDDIVNGQAVVLLEEMNSALSIKIKSFEKRSIEEPTTQTIVRGPKDGFNEDIQTNLSLIRKRIKNPALRFENYTIGTETATSIFLGYIDGIVNKQILTEVQKRLSSIDTNAILDSGILEELIEDKTLSPFPLLYNTERPDTISAHLISGKFALFVDGSPFVLSAPATFSDFVSVSEDYYQPFMMGSFIRLIRYLAFLIALLLPSFYVAVITFHHEMIPTQLLISIISQREGIPFPAVIEALIMEITFEILREAGIRMPRAVGGTISIVGGLVIGQAAVEAGIVSNIMVIVVALTAIASFVSPIYSFAISTRLLRFLYIIIASIFGLYGVFLGMIMLVAHLASLRSFSVPYLAPFAPFSWQDHGDVLIRLPAWAMKKRPSYLQTESPLKQTNVKSPTPPKKGSDNR</sequence>
<feature type="transmembrane region" description="Helical" evidence="6">
    <location>
        <begin position="440"/>
        <end position="465"/>
    </location>
</feature>
<keyword evidence="9" id="KW-1185">Reference proteome</keyword>
<comment type="similarity">
    <text evidence="2 4">Belongs to the GerABKA family.</text>
</comment>
<comment type="subcellular location">
    <subcellularLocation>
        <location evidence="4">Cell membrane</location>
    </subcellularLocation>
    <subcellularLocation>
        <location evidence="1">Membrane</location>
        <topology evidence="1">Multi-pass membrane protein</topology>
    </subcellularLocation>
</comment>